<dbReference type="InterPro" id="IPR013783">
    <property type="entry name" value="Ig-like_fold"/>
</dbReference>
<evidence type="ECO:0000256" key="4">
    <source>
        <dbReference type="ARBA" id="ARBA00023170"/>
    </source>
</evidence>
<evidence type="ECO:0000256" key="5">
    <source>
        <dbReference type="ARBA" id="ARBA00023319"/>
    </source>
</evidence>
<dbReference type="InterPro" id="IPR051006">
    <property type="entry name" value="TCR_variable_domain"/>
</dbReference>
<dbReference type="PANTHER" id="PTHR19343:SF24">
    <property type="entry name" value="T CELL RECEPTOR ALPHA VARIABLE 29_DELTA VARIABLE 5"/>
    <property type="match status" value="1"/>
</dbReference>
<evidence type="ECO:0000256" key="7">
    <source>
        <dbReference type="ARBA" id="ARBA00043266"/>
    </source>
</evidence>
<dbReference type="InterPro" id="IPR003599">
    <property type="entry name" value="Ig_sub"/>
</dbReference>
<dbReference type="Ensembl" id="ENSMLET00000051851.1">
    <property type="protein sequence ID" value="ENSMLEP00000028299.1"/>
    <property type="gene ID" value="ENSMLEG00000038368.1"/>
</dbReference>
<evidence type="ECO:0000256" key="8">
    <source>
        <dbReference type="SAM" id="SignalP"/>
    </source>
</evidence>
<reference evidence="10" key="2">
    <citation type="submission" date="2025-09" db="UniProtKB">
        <authorList>
            <consortium name="Ensembl"/>
        </authorList>
    </citation>
    <scope>IDENTIFICATION</scope>
</reference>
<keyword evidence="5" id="KW-0393">Immunoglobulin domain</keyword>
<feature type="signal peptide" evidence="8">
    <location>
        <begin position="1"/>
        <end position="21"/>
    </location>
</feature>
<dbReference type="InterPro" id="IPR036179">
    <property type="entry name" value="Ig-like_dom_sf"/>
</dbReference>
<comment type="subunit">
    <text evidence="6">Alpha-beta TR is a heterodimer composed of an alpha and beta chain; disulfide-linked. The alpha-beta TR is associated with the transmembrane signaling CD3 coreceptor proteins to form the TR-CD3 (TcR or TCR). The assembly of alpha-beta TR heterodimers with CD3 occurs in the endoplasmic reticulum where a single alpha-beta TR heterodimer associates with one CD3D-CD3E heterodimer, one CD3G-CD3E heterodimer and one CD247 homodimer forming a stable octameric structure. CD3D-CD3E and CD3G-CD3E heterodimers preferentially associate with TR alpha and TR beta chains, respectively. The association of the CD247 homodimer is the last step of TcR assembly in the endoplasmic reticulum and is required for transport to the cell surface.</text>
</comment>
<organism evidence="10 11">
    <name type="scientific">Mandrillus leucophaeus</name>
    <name type="common">Drill</name>
    <name type="synonym">Papio leucophaeus</name>
    <dbReference type="NCBI Taxonomy" id="9568"/>
    <lineage>
        <taxon>Eukaryota</taxon>
        <taxon>Metazoa</taxon>
        <taxon>Chordata</taxon>
        <taxon>Craniata</taxon>
        <taxon>Vertebrata</taxon>
        <taxon>Euteleostomi</taxon>
        <taxon>Mammalia</taxon>
        <taxon>Eutheria</taxon>
        <taxon>Euarchontoglires</taxon>
        <taxon>Primates</taxon>
        <taxon>Haplorrhini</taxon>
        <taxon>Catarrhini</taxon>
        <taxon>Cercopithecidae</taxon>
        <taxon>Cercopithecinae</taxon>
        <taxon>Mandrillus</taxon>
    </lineage>
</organism>
<keyword evidence="3" id="KW-1064">Adaptive immunity</keyword>
<dbReference type="SMART" id="SM00409">
    <property type="entry name" value="IG"/>
    <property type="match status" value="1"/>
</dbReference>
<evidence type="ECO:0000256" key="6">
    <source>
        <dbReference type="ARBA" id="ARBA00038651"/>
    </source>
</evidence>
<dbReference type="InterPro" id="IPR007110">
    <property type="entry name" value="Ig-like_dom"/>
</dbReference>
<keyword evidence="1 8" id="KW-0732">Signal</keyword>
<sequence length="156" mass="17444">MGVLLGASLLMLWLQPDYNWRSFVFQQKNDDQQVKQNPPSLSVQEGGISILNCDYTNSMFDYFLWYKKYPAEGPTFLISIRSIKDKNEEGRFTVFLNKSAKHLSLHIGASQPGDSAVYLCVASAQCSAGTCSPYSNLLWGLRLGGTQTLFHLHTAV</sequence>
<dbReference type="Gene3D" id="2.60.40.10">
    <property type="entry name" value="Immunoglobulins"/>
    <property type="match status" value="1"/>
</dbReference>
<dbReference type="InterPro" id="IPR013106">
    <property type="entry name" value="Ig_V-set"/>
</dbReference>
<evidence type="ECO:0000256" key="3">
    <source>
        <dbReference type="ARBA" id="ARBA00023130"/>
    </source>
</evidence>
<feature type="domain" description="Ig-like" evidence="9">
    <location>
        <begin position="32"/>
        <end position="123"/>
    </location>
</feature>
<protein>
    <submittedName>
        <fullName evidence="10">T cell receptor alpha variable 29/delta variable 5</fullName>
    </submittedName>
</protein>
<dbReference type="Proteomes" id="UP000233140">
    <property type="component" value="Unassembled WGS sequence"/>
</dbReference>
<evidence type="ECO:0000259" key="9">
    <source>
        <dbReference type="PROSITE" id="PS50835"/>
    </source>
</evidence>
<dbReference type="AlphaFoldDB" id="A0A2K5ZKE7"/>
<dbReference type="STRING" id="9568.ENSMLEP00000028299"/>
<dbReference type="GO" id="GO:0042605">
    <property type="term" value="F:peptide antigen binding"/>
    <property type="evidence" value="ECO:0007669"/>
    <property type="project" value="TreeGrafter"/>
</dbReference>
<gene>
    <name evidence="10" type="primary">TRAV29DV5</name>
</gene>
<dbReference type="CDD" id="cd04983">
    <property type="entry name" value="IgV_TCR_alpha"/>
    <property type="match status" value="1"/>
</dbReference>
<dbReference type="GO" id="GO:0002250">
    <property type="term" value="P:adaptive immune response"/>
    <property type="evidence" value="ECO:0007669"/>
    <property type="project" value="UniProtKB-KW"/>
</dbReference>
<dbReference type="GeneTree" id="ENSGT00940000153130"/>
<dbReference type="GO" id="GO:0042101">
    <property type="term" value="C:T cell receptor complex"/>
    <property type="evidence" value="ECO:0007669"/>
    <property type="project" value="UniProtKB-KW"/>
</dbReference>
<keyword evidence="2" id="KW-0391">Immunity</keyword>
<keyword evidence="7" id="KW-1279">T cell receptor</keyword>
<evidence type="ECO:0000313" key="10">
    <source>
        <dbReference type="Ensembl" id="ENSMLEP00000028299.1"/>
    </source>
</evidence>
<keyword evidence="4" id="KW-0675">Receptor</keyword>
<evidence type="ECO:0000256" key="1">
    <source>
        <dbReference type="ARBA" id="ARBA00022729"/>
    </source>
</evidence>
<dbReference type="PANTHER" id="PTHR19343">
    <property type="entry name" value="T CELL RECEPTOR ALPHA VARIABLE 1-2"/>
    <property type="match status" value="1"/>
</dbReference>
<proteinExistence type="predicted"/>
<dbReference type="SUPFAM" id="SSF48726">
    <property type="entry name" value="Immunoglobulin"/>
    <property type="match status" value="1"/>
</dbReference>
<dbReference type="OMA" id="CLFGGSY"/>
<evidence type="ECO:0000256" key="2">
    <source>
        <dbReference type="ARBA" id="ARBA00022859"/>
    </source>
</evidence>
<dbReference type="PROSITE" id="PS50835">
    <property type="entry name" value="IG_LIKE"/>
    <property type="match status" value="1"/>
</dbReference>
<evidence type="ECO:0000313" key="11">
    <source>
        <dbReference type="Proteomes" id="UP000233140"/>
    </source>
</evidence>
<name>A0A2K5ZKE7_MANLE</name>
<accession>A0A2K5ZKE7</accession>
<dbReference type="Pfam" id="PF07686">
    <property type="entry name" value="V-set"/>
    <property type="match status" value="1"/>
</dbReference>
<reference evidence="10" key="1">
    <citation type="submission" date="2025-08" db="UniProtKB">
        <authorList>
            <consortium name="Ensembl"/>
        </authorList>
    </citation>
    <scope>IDENTIFICATION</scope>
</reference>
<feature type="chain" id="PRO_5014442307" evidence="8">
    <location>
        <begin position="22"/>
        <end position="156"/>
    </location>
</feature>
<keyword evidence="11" id="KW-1185">Reference proteome</keyword>